<dbReference type="AlphaFoldDB" id="A0AA38GAD2"/>
<dbReference type="InterPro" id="IPR029063">
    <property type="entry name" value="SAM-dependent_MTases_sf"/>
</dbReference>
<gene>
    <name evidence="1" type="ORF">KI387_019498</name>
</gene>
<feature type="non-terminal residue" evidence="1">
    <location>
        <position position="142"/>
    </location>
</feature>
<dbReference type="PANTHER" id="PTHR31009">
    <property type="entry name" value="S-ADENOSYL-L-METHIONINE:CARBOXYL METHYLTRANSFERASE FAMILY PROTEIN"/>
    <property type="match status" value="1"/>
</dbReference>
<dbReference type="EMBL" id="JAHRHJ020000004">
    <property type="protein sequence ID" value="KAH9317729.1"/>
    <property type="molecule type" value="Genomic_DNA"/>
</dbReference>
<dbReference type="Pfam" id="PF03492">
    <property type="entry name" value="Methyltransf_7"/>
    <property type="match status" value="1"/>
</dbReference>
<protein>
    <submittedName>
        <fullName evidence="1">Uncharacterized protein</fullName>
    </submittedName>
</protein>
<sequence>VPQRVRDKNWKCWNRGRIFISEQGPLRVADAYFSQFQEDFNAFLRAREKEMVVGSRMFVMGLIEEEKFDSFNIPYYGPSPEELKSEVQKEGSFTIVGFEVIIGVGNIDNIDDNGKEPNAKFLSKQIRTVLESIISNHFEECV</sequence>
<dbReference type="SUPFAM" id="SSF53335">
    <property type="entry name" value="S-adenosyl-L-methionine-dependent methyltransferases"/>
    <property type="match status" value="1"/>
</dbReference>
<evidence type="ECO:0000313" key="1">
    <source>
        <dbReference type="EMBL" id="KAH9317729.1"/>
    </source>
</evidence>
<dbReference type="Proteomes" id="UP000824469">
    <property type="component" value="Unassembled WGS sequence"/>
</dbReference>
<name>A0AA38GAD2_TAXCH</name>
<evidence type="ECO:0000313" key="2">
    <source>
        <dbReference type="Proteomes" id="UP000824469"/>
    </source>
</evidence>
<accession>A0AA38GAD2</accession>
<feature type="non-terminal residue" evidence="1">
    <location>
        <position position="1"/>
    </location>
</feature>
<organism evidence="1 2">
    <name type="scientific">Taxus chinensis</name>
    <name type="common">Chinese yew</name>
    <name type="synonym">Taxus wallichiana var. chinensis</name>
    <dbReference type="NCBI Taxonomy" id="29808"/>
    <lineage>
        <taxon>Eukaryota</taxon>
        <taxon>Viridiplantae</taxon>
        <taxon>Streptophyta</taxon>
        <taxon>Embryophyta</taxon>
        <taxon>Tracheophyta</taxon>
        <taxon>Spermatophyta</taxon>
        <taxon>Pinopsida</taxon>
        <taxon>Pinidae</taxon>
        <taxon>Conifers II</taxon>
        <taxon>Cupressales</taxon>
        <taxon>Taxaceae</taxon>
        <taxon>Taxus</taxon>
    </lineage>
</organism>
<dbReference type="Gene3D" id="3.40.50.150">
    <property type="entry name" value="Vaccinia Virus protein VP39"/>
    <property type="match status" value="1"/>
</dbReference>
<proteinExistence type="predicted"/>
<comment type="caution">
    <text evidence="1">The sequence shown here is derived from an EMBL/GenBank/DDBJ whole genome shotgun (WGS) entry which is preliminary data.</text>
</comment>
<dbReference type="InterPro" id="IPR005299">
    <property type="entry name" value="MeTrfase_7"/>
</dbReference>
<dbReference type="GO" id="GO:0008168">
    <property type="term" value="F:methyltransferase activity"/>
    <property type="evidence" value="ECO:0007669"/>
    <property type="project" value="InterPro"/>
</dbReference>
<keyword evidence="2" id="KW-1185">Reference proteome</keyword>
<reference evidence="1 2" key="1">
    <citation type="journal article" date="2021" name="Nat. Plants">
        <title>The Taxus genome provides insights into paclitaxel biosynthesis.</title>
        <authorList>
            <person name="Xiong X."/>
            <person name="Gou J."/>
            <person name="Liao Q."/>
            <person name="Li Y."/>
            <person name="Zhou Q."/>
            <person name="Bi G."/>
            <person name="Li C."/>
            <person name="Du R."/>
            <person name="Wang X."/>
            <person name="Sun T."/>
            <person name="Guo L."/>
            <person name="Liang H."/>
            <person name="Lu P."/>
            <person name="Wu Y."/>
            <person name="Zhang Z."/>
            <person name="Ro D.K."/>
            <person name="Shang Y."/>
            <person name="Huang S."/>
            <person name="Yan J."/>
        </authorList>
    </citation>
    <scope>NUCLEOTIDE SEQUENCE [LARGE SCALE GENOMIC DNA]</scope>
    <source>
        <strain evidence="1">Ta-2019</strain>
    </source>
</reference>